<gene>
    <name evidence="11" type="ORF">TSOC_000626</name>
</gene>
<keyword evidence="4" id="KW-0378">Hydrolase</keyword>
<evidence type="ECO:0000256" key="1">
    <source>
        <dbReference type="ARBA" id="ARBA00004370"/>
    </source>
</evidence>
<keyword evidence="6 8" id="KW-0472">Membrane</keyword>
<evidence type="ECO:0000256" key="4">
    <source>
        <dbReference type="ARBA" id="ARBA00022801"/>
    </source>
</evidence>
<feature type="transmembrane region" description="Helical" evidence="8">
    <location>
        <begin position="249"/>
        <end position="273"/>
    </location>
</feature>
<sequence length="828" mass="86382">MQATSLVTDAALSLRQQLSIAAGPVYTLSALVHYNPNFDAVSAVFRSSFAYELSRQASGMRGLLLSPYGVIRLAYPLEGNSGALGFDIFASALDGESAVQTVKEGKLTLVGPLPFQQGGSGVRVVLPIFVNASSANTSFGGPDSQNPRCGAACYNQATGSKFWGFASVIIDLDALSNGTDSRLRSLEDRGFAYELTAPLGANRLANLTVLARSLGRRPSDDAVSAIIELPNNQWILRLSPSTGSWQPSWYAPVLAGLVVLAVVVCGLQFVVLVSRRQHQMLLEALLPRELIEDLVSRDTASIGPRVMQTDTPADTLLKMMGCLLEGGTPDLRDVLFLRTTVLRNLDIYQPLDLRGHIKGANLDADVTRALMRQLGGGAGSDETDLLYDDLPNDAAALATHLYDSDGGGEGEAGAAAVLPPHECGTLQGALALILTTNPAGWYDPGGYDATDAMSDAALPAARAESLSTTPQHRPTSALAPAQLLREAQASPGGSTCEGGGGRPGSTSPMPSGAGRGGGPNSGTFQLPTPPCRQASTTRNGEGGGAAYGSAAVFSAPADPETSAGPPATAAASTGTSSVRVLLTPSATGALLHPKKRSLVVSPSAGSQLVPYGATAPPPSISGTRSANLSGILPAFDEALLLGRAGGGGGGAGGGGLLQTRMARRQAGLPPPPAILEEVERLLGSADCWQFDMWRLREATQGHPLSALGFYLMQRQGLIARFRLDPVKLARLLRHIEAGYPDNPYHNATHAADVLQTLHVIIHGGQLHVHYLDPLGLLAAYFAAVGFYDFVVNPLVYALSGAFPGTSPLMRSFSSNYNHWVSTASDDGR</sequence>
<evidence type="ECO:0000256" key="2">
    <source>
        <dbReference type="ARBA" id="ARBA00022692"/>
    </source>
</evidence>
<dbReference type="PANTHER" id="PTHR11347">
    <property type="entry name" value="CYCLIC NUCLEOTIDE PHOSPHODIESTERASE"/>
    <property type="match status" value="1"/>
</dbReference>
<dbReference type="GO" id="GO:0046872">
    <property type="term" value="F:metal ion binding"/>
    <property type="evidence" value="ECO:0007669"/>
    <property type="project" value="UniProtKB-KW"/>
</dbReference>
<evidence type="ECO:0000256" key="8">
    <source>
        <dbReference type="SAM" id="Phobius"/>
    </source>
</evidence>
<evidence type="ECO:0000259" key="9">
    <source>
        <dbReference type="PROSITE" id="PS50839"/>
    </source>
</evidence>
<name>A0A2J8AIU7_9CHLO</name>
<comment type="subcellular location">
    <subcellularLocation>
        <location evidence="1">Membrane</location>
    </subcellularLocation>
</comment>
<protein>
    <submittedName>
        <fullName evidence="11">Calcium/calmodulin-dependent 3',5'-cyclic nucleotide phosphodiesterase 1C</fullName>
    </submittedName>
</protein>
<dbReference type="EMBL" id="PGGS01000009">
    <property type="protein sequence ID" value="PNH12446.1"/>
    <property type="molecule type" value="Genomic_DNA"/>
</dbReference>
<dbReference type="InterPro" id="IPR042240">
    <property type="entry name" value="CHASE_sf"/>
</dbReference>
<feature type="domain" description="PDEase" evidence="10">
    <location>
        <begin position="670"/>
        <end position="783"/>
    </location>
</feature>
<dbReference type="GO" id="GO:0016020">
    <property type="term" value="C:membrane"/>
    <property type="evidence" value="ECO:0007669"/>
    <property type="project" value="UniProtKB-SubCell"/>
</dbReference>
<dbReference type="PROSITE" id="PS50839">
    <property type="entry name" value="CHASE"/>
    <property type="match status" value="1"/>
</dbReference>
<dbReference type="SMART" id="SM01079">
    <property type="entry name" value="CHASE"/>
    <property type="match status" value="1"/>
</dbReference>
<evidence type="ECO:0000313" key="12">
    <source>
        <dbReference type="Proteomes" id="UP000236333"/>
    </source>
</evidence>
<proteinExistence type="predicted"/>
<evidence type="ECO:0000256" key="3">
    <source>
        <dbReference type="ARBA" id="ARBA00022723"/>
    </source>
</evidence>
<reference evidence="11 12" key="1">
    <citation type="journal article" date="2017" name="Mol. Biol. Evol.">
        <title>The 4-celled Tetrabaena socialis nuclear genome reveals the essential components for genetic control of cell number at the origin of multicellularity in the volvocine lineage.</title>
        <authorList>
            <person name="Featherston J."/>
            <person name="Arakaki Y."/>
            <person name="Hanschen E.R."/>
            <person name="Ferris P.J."/>
            <person name="Michod R.E."/>
            <person name="Olson B.J.S.C."/>
            <person name="Nozaki H."/>
            <person name="Durand P.M."/>
        </authorList>
    </citation>
    <scope>NUCLEOTIDE SEQUENCE [LARGE SCALE GENOMIC DNA]</scope>
    <source>
        <strain evidence="11 12">NIES-571</strain>
    </source>
</reference>
<dbReference type="PROSITE" id="PS51845">
    <property type="entry name" value="PDEASE_I_2"/>
    <property type="match status" value="1"/>
</dbReference>
<dbReference type="InterPro" id="IPR002073">
    <property type="entry name" value="PDEase_catalytic_dom"/>
</dbReference>
<comment type="caution">
    <text evidence="11">The sequence shown here is derived from an EMBL/GenBank/DDBJ whole genome shotgun (WGS) entry which is preliminary data.</text>
</comment>
<dbReference type="Pfam" id="PF00233">
    <property type="entry name" value="PDEase_I"/>
    <property type="match status" value="1"/>
</dbReference>
<keyword evidence="3" id="KW-0479">Metal-binding</keyword>
<feature type="region of interest" description="Disordered" evidence="7">
    <location>
        <begin position="488"/>
        <end position="547"/>
    </location>
</feature>
<dbReference type="InterPro" id="IPR036971">
    <property type="entry name" value="PDEase_catalytic_dom_sf"/>
</dbReference>
<feature type="region of interest" description="Disordered" evidence="7">
    <location>
        <begin position="556"/>
        <end position="575"/>
    </location>
</feature>
<organism evidence="11 12">
    <name type="scientific">Tetrabaena socialis</name>
    <dbReference type="NCBI Taxonomy" id="47790"/>
    <lineage>
        <taxon>Eukaryota</taxon>
        <taxon>Viridiplantae</taxon>
        <taxon>Chlorophyta</taxon>
        <taxon>core chlorophytes</taxon>
        <taxon>Chlorophyceae</taxon>
        <taxon>CS clade</taxon>
        <taxon>Chlamydomonadales</taxon>
        <taxon>Tetrabaenaceae</taxon>
        <taxon>Tetrabaena</taxon>
    </lineage>
</organism>
<accession>A0A2J8AIU7</accession>
<keyword evidence="12" id="KW-1185">Reference proteome</keyword>
<dbReference type="InterPro" id="IPR006189">
    <property type="entry name" value="CHASE_dom"/>
</dbReference>
<dbReference type="Gene3D" id="3.30.450.350">
    <property type="entry name" value="CHASE domain"/>
    <property type="match status" value="1"/>
</dbReference>
<dbReference type="AlphaFoldDB" id="A0A2J8AIU7"/>
<dbReference type="OrthoDB" id="568146at2759"/>
<keyword evidence="5 8" id="KW-1133">Transmembrane helix</keyword>
<dbReference type="Proteomes" id="UP000236333">
    <property type="component" value="Unassembled WGS sequence"/>
</dbReference>
<evidence type="ECO:0000256" key="7">
    <source>
        <dbReference type="SAM" id="MobiDB-lite"/>
    </source>
</evidence>
<dbReference type="SUPFAM" id="SSF109604">
    <property type="entry name" value="HD-domain/PDEase-like"/>
    <property type="match status" value="1"/>
</dbReference>
<evidence type="ECO:0000256" key="6">
    <source>
        <dbReference type="ARBA" id="ARBA00023136"/>
    </source>
</evidence>
<keyword evidence="2 8" id="KW-0812">Transmembrane</keyword>
<dbReference type="Gene3D" id="1.10.1300.10">
    <property type="entry name" value="3'5'-cyclic nucleotide phosphodiesterase, catalytic domain"/>
    <property type="match status" value="1"/>
</dbReference>
<dbReference type="Pfam" id="PF03924">
    <property type="entry name" value="CHASE"/>
    <property type="match status" value="1"/>
</dbReference>
<evidence type="ECO:0000313" key="11">
    <source>
        <dbReference type="EMBL" id="PNH12446.1"/>
    </source>
</evidence>
<evidence type="ECO:0000256" key="5">
    <source>
        <dbReference type="ARBA" id="ARBA00022989"/>
    </source>
</evidence>
<evidence type="ECO:0000259" key="10">
    <source>
        <dbReference type="PROSITE" id="PS51845"/>
    </source>
</evidence>
<dbReference type="GO" id="GO:0007165">
    <property type="term" value="P:signal transduction"/>
    <property type="evidence" value="ECO:0007669"/>
    <property type="project" value="InterPro"/>
</dbReference>
<feature type="domain" description="CHASE" evidence="9">
    <location>
        <begin position="66"/>
        <end position="186"/>
    </location>
</feature>
<dbReference type="GO" id="GO:0004114">
    <property type="term" value="F:3',5'-cyclic-nucleotide phosphodiesterase activity"/>
    <property type="evidence" value="ECO:0007669"/>
    <property type="project" value="InterPro"/>
</dbReference>